<dbReference type="OrthoDB" id="5842271at2759"/>
<keyword evidence="6" id="KW-1185">Reference proteome</keyword>
<feature type="domain" description="Tyrosine specific protein phosphatases" evidence="4">
    <location>
        <begin position="1123"/>
        <end position="1201"/>
    </location>
</feature>
<feature type="region of interest" description="Disordered" evidence="1">
    <location>
        <begin position="1349"/>
        <end position="1387"/>
    </location>
</feature>
<dbReference type="InterPro" id="IPR029021">
    <property type="entry name" value="Prot-tyrosine_phosphatase-like"/>
</dbReference>
<sequence>MTSRIIWSTARNAILLTVIYSTIINGFPIIRHNSNKNSTAHEDYEVASYSNKSNNHYRIRRELDGKNTVASSPPISSFSDSFRTAVIRMQKMSRVINGIALQQSITKGTVETNTLIMELLNFGTITPDYIEKIPLDTLSSVVKEVTGLSEKLKGNDEIKRMEDRMLLISSIAKTANNITTLETPGNEYLMAASNWTARNVDLSKLDDLIKASIAVANGFEKMNGNVRAADIRTHANTCRSRNVESVELRDPKAHFVKLLSFHSAVKLFEDNSDIRNYIDTIDDPILNTIGAHMNSLTGVIETVKSNFHSFNELQTFMVTRPRIHGDRALKQVRLGITLTSKYRGSHLSLIYLIHNIIFQTPGFPSGSADIDAISIALDDSWVQLAVDIQQIPLAKSMEQLKTVSQLINGVANSFEQRPTNGLLKIEEIRASLLEFTNNNLNFNLVASKLHKIQSVVDNRVLPKSRDTFNTLYQNILMTAANLKSIDEVISVTMSIQEKHSRNFEELTKLNAIALDDKIPAELEKLKNMEVFKDLLAAFKTLKPHFDRFNGTVSMDKQVKQIETDFIKTINDYIGDSTGFLTMLQNLHNIPELKLVDDAIGALRKYRGVSIESFDPVATEIKDVRSKIKDFKEKVGEMKETGNPEAKMLVQESDVSKDSENIGSATRVFSSIKLLLESDGIVVVDATAKPIIENFLNSGPKNPTDQQNLQQLLNLDGELNKLTSSLKTLQKSPLIAATDANLSSFSPVYNLAGNINGLQNDFYGMAGSVEKLAQGNQELLKVKKQLELLDAIGLDFTKHHEAITGTQKSLETMDLFFASLKAKFTPNSTTQPPEPKAPMRDPTASRSDEDENEDKSADEAAMYQKTLYIVSGGVAAFLVIAAVSTFVGIKEYNKYSELPQFSTIPFDTFRIYVKDTLLQPVIYAKETSSNYNGAFNFKIYYTHGLFSKYNREHYTVDVSPSVTNMVGHHRLVVPDGRIKPEAQPLGKNDRIVVKDEKRFPVNYYHGNMLTCPNKTKIAMMQAPVVATNKLELKENVGLFFQAALEHKSELIVCLVPFGGDGCDRYIPENAGDTDEFMEGQLKITCTDVTTECDGKLVIRSLDVKFQGKKVYRTTHAQVLGWRSQNIPTSVDAQVEIMRMMERTNKPIFMHCMDGLGQTGAMALAFMCKQGLVEDEGRLQYGENMRLIRASRVNAVTLPEHTLSAFLISYKFIRSDISDEDIAAVKDIQDDVVGIEELIQMILEGVLDEYDLANWGQVIQPGDNQQVPNKTPAAATPAPPIIDPNSNPVPNADLPQVSQPPPPYPVVVPPPVIKNMDKIKKLPARYHKVGDPRKVPGNFFKPIEPEFKRLRKERDDAEKLLPPRRREEKRKRRTDLGDDPTLAAKNGKK</sequence>
<dbReference type="GO" id="GO:0004725">
    <property type="term" value="F:protein tyrosine phosphatase activity"/>
    <property type="evidence" value="ECO:0007669"/>
    <property type="project" value="InterPro"/>
</dbReference>
<dbReference type="Proteomes" id="UP000008281">
    <property type="component" value="Unassembled WGS sequence"/>
</dbReference>
<dbReference type="InterPro" id="IPR003125">
    <property type="entry name" value="WSN"/>
</dbReference>
<protein>
    <recommendedName>
        <fullName evidence="7">Tyrosine-protein phosphatase domain-containing protein</fullName>
    </recommendedName>
</protein>
<evidence type="ECO:0000259" key="4">
    <source>
        <dbReference type="PROSITE" id="PS50056"/>
    </source>
</evidence>
<dbReference type="EMBL" id="DS268460">
    <property type="protein sequence ID" value="EFP06116.1"/>
    <property type="molecule type" value="Genomic_DNA"/>
</dbReference>
<feature type="region of interest" description="Disordered" evidence="1">
    <location>
        <begin position="824"/>
        <end position="856"/>
    </location>
</feature>
<dbReference type="PANTHER" id="PTHR32525:SF0">
    <property type="entry name" value="DOMAIN OF UNKNOWN FUNCTION WSN DOMAIN-CONTAINING PROTEIN-RELATED"/>
    <property type="match status" value="1"/>
</dbReference>
<dbReference type="HOGENOM" id="CLU_251017_0_0_1"/>
<evidence type="ECO:0000313" key="6">
    <source>
        <dbReference type="Proteomes" id="UP000008281"/>
    </source>
</evidence>
<dbReference type="SMART" id="SM00194">
    <property type="entry name" value="PTPc"/>
    <property type="match status" value="1"/>
</dbReference>
<dbReference type="InterPro" id="IPR000242">
    <property type="entry name" value="PTP_cat"/>
</dbReference>
<dbReference type="InterPro" id="IPR000387">
    <property type="entry name" value="Tyr_Pase_dom"/>
</dbReference>
<evidence type="ECO:0000256" key="2">
    <source>
        <dbReference type="SAM" id="Phobius"/>
    </source>
</evidence>
<organism evidence="6">
    <name type="scientific">Caenorhabditis remanei</name>
    <name type="common">Caenorhabditis vulgaris</name>
    <dbReference type="NCBI Taxonomy" id="31234"/>
    <lineage>
        <taxon>Eukaryota</taxon>
        <taxon>Metazoa</taxon>
        <taxon>Ecdysozoa</taxon>
        <taxon>Nematoda</taxon>
        <taxon>Chromadorea</taxon>
        <taxon>Rhabditida</taxon>
        <taxon>Rhabditina</taxon>
        <taxon>Rhabditomorpha</taxon>
        <taxon>Rhabditoidea</taxon>
        <taxon>Rhabditidae</taxon>
        <taxon>Peloderinae</taxon>
        <taxon>Caenorhabditis</taxon>
    </lineage>
</organism>
<dbReference type="PANTHER" id="PTHR32525">
    <property type="entry name" value="PROTEIN-TYROSINE-PHOSPHATASE"/>
    <property type="match status" value="1"/>
</dbReference>
<feature type="region of interest" description="Disordered" evidence="1">
    <location>
        <begin position="1259"/>
        <end position="1301"/>
    </location>
</feature>
<dbReference type="Pfam" id="PF02206">
    <property type="entry name" value="WSN"/>
    <property type="match status" value="1"/>
</dbReference>
<evidence type="ECO:0000313" key="5">
    <source>
        <dbReference type="EMBL" id="EFP06116.1"/>
    </source>
</evidence>
<proteinExistence type="predicted"/>
<feature type="domain" description="Tyrosine-protein phosphatase" evidence="3">
    <location>
        <begin position="983"/>
        <end position="1214"/>
    </location>
</feature>
<dbReference type="Pfam" id="PF00102">
    <property type="entry name" value="Y_phosphatase"/>
    <property type="match status" value="1"/>
</dbReference>
<feature type="compositionally biased region" description="Basic and acidic residues" evidence="1">
    <location>
        <begin position="1349"/>
        <end position="1364"/>
    </location>
</feature>
<dbReference type="eggNOG" id="ENOG502TJEK">
    <property type="taxonomic scope" value="Eukaryota"/>
</dbReference>
<name>E3MNQ5_CAERE</name>
<dbReference type="SUPFAM" id="SSF52799">
    <property type="entry name" value="(Phosphotyrosine protein) phosphatases II"/>
    <property type="match status" value="1"/>
</dbReference>
<feature type="transmembrane region" description="Helical" evidence="2">
    <location>
        <begin position="12"/>
        <end position="30"/>
    </location>
</feature>
<keyword evidence="2" id="KW-0472">Membrane</keyword>
<dbReference type="InterPro" id="IPR003595">
    <property type="entry name" value="Tyr_Pase_cat"/>
</dbReference>
<gene>
    <name evidence="5" type="ORF">CRE_05910</name>
</gene>
<dbReference type="InParanoid" id="E3MNQ5"/>
<reference evidence="5" key="1">
    <citation type="submission" date="2007-07" db="EMBL/GenBank/DDBJ databases">
        <title>PCAP assembly of the Caenorhabditis remanei genome.</title>
        <authorList>
            <consortium name="The Caenorhabditis remanei Sequencing Consortium"/>
            <person name="Wilson R.K."/>
        </authorList>
    </citation>
    <scope>NUCLEOTIDE SEQUENCE [LARGE SCALE GENOMIC DNA]</scope>
    <source>
        <strain evidence="5">PB4641</strain>
    </source>
</reference>
<keyword evidence="2" id="KW-1133">Transmembrane helix</keyword>
<dbReference type="Gene3D" id="3.90.190.10">
    <property type="entry name" value="Protein tyrosine phosphatase superfamily"/>
    <property type="match status" value="1"/>
</dbReference>
<dbReference type="PROSITE" id="PS50056">
    <property type="entry name" value="TYR_PHOSPHATASE_2"/>
    <property type="match status" value="1"/>
</dbReference>
<evidence type="ECO:0000259" key="3">
    <source>
        <dbReference type="PROSITE" id="PS50055"/>
    </source>
</evidence>
<dbReference type="PROSITE" id="PS50055">
    <property type="entry name" value="TYR_PHOSPHATASE_PTP"/>
    <property type="match status" value="1"/>
</dbReference>
<accession>E3MNQ5</accession>
<keyword evidence="2" id="KW-0812">Transmembrane</keyword>
<dbReference type="SMART" id="SM00404">
    <property type="entry name" value="PTPc_motif"/>
    <property type="match status" value="1"/>
</dbReference>
<dbReference type="SMART" id="SM00453">
    <property type="entry name" value="WSN"/>
    <property type="match status" value="1"/>
</dbReference>
<dbReference type="STRING" id="31234.E3MNQ5"/>
<evidence type="ECO:0008006" key="7">
    <source>
        <dbReference type="Google" id="ProtNLM"/>
    </source>
</evidence>
<evidence type="ECO:0000256" key="1">
    <source>
        <dbReference type="SAM" id="MobiDB-lite"/>
    </source>
</evidence>